<keyword evidence="8" id="KW-0862">Zinc</keyword>
<dbReference type="PROSITE" id="PS00041">
    <property type="entry name" value="HTH_ARAC_FAMILY_1"/>
    <property type="match status" value="2"/>
</dbReference>
<dbReference type="Pfam" id="PF06029">
    <property type="entry name" value="AlkA_N"/>
    <property type="match status" value="1"/>
</dbReference>
<evidence type="ECO:0000259" key="14">
    <source>
        <dbReference type="PROSITE" id="PS01124"/>
    </source>
</evidence>
<evidence type="ECO:0000256" key="9">
    <source>
        <dbReference type="ARBA" id="ARBA00023015"/>
    </source>
</evidence>
<evidence type="ECO:0000256" key="4">
    <source>
        <dbReference type="ARBA" id="ARBA00022603"/>
    </source>
</evidence>
<evidence type="ECO:0000256" key="11">
    <source>
        <dbReference type="ARBA" id="ARBA00023159"/>
    </source>
</evidence>
<dbReference type="SMART" id="SM00478">
    <property type="entry name" value="ENDO3c"/>
    <property type="match status" value="1"/>
</dbReference>
<dbReference type="GO" id="GO:0032993">
    <property type="term" value="C:protein-DNA complex"/>
    <property type="evidence" value="ECO:0007669"/>
    <property type="project" value="TreeGrafter"/>
</dbReference>
<evidence type="ECO:0000256" key="3">
    <source>
        <dbReference type="ARBA" id="ARBA00012000"/>
    </source>
</evidence>
<protein>
    <recommendedName>
        <fullName evidence="3">DNA-3-methyladenine glycosylase II</fullName>
        <ecNumber evidence="3">3.2.2.21</ecNumber>
    </recommendedName>
</protein>
<evidence type="ECO:0000256" key="7">
    <source>
        <dbReference type="ARBA" id="ARBA00022763"/>
    </source>
</evidence>
<dbReference type="Pfam" id="PF12833">
    <property type="entry name" value="HTH_18"/>
    <property type="match status" value="1"/>
</dbReference>
<keyword evidence="5" id="KW-0808">Transferase</keyword>
<feature type="domain" description="HTH araC/xylS-type" evidence="14">
    <location>
        <begin position="87"/>
        <end position="185"/>
    </location>
</feature>
<name>A0A9X3Z693_9PROT</name>
<keyword evidence="11" id="KW-0010">Activator</keyword>
<dbReference type="Gene3D" id="3.30.310.20">
    <property type="entry name" value="DNA-3-methyladenine glycosylase AlkA, N-terminal domain"/>
    <property type="match status" value="1"/>
</dbReference>
<gene>
    <name evidence="15" type="ORF">NYP16_02565</name>
</gene>
<dbReference type="GO" id="GO:0043565">
    <property type="term" value="F:sequence-specific DNA binding"/>
    <property type="evidence" value="ECO:0007669"/>
    <property type="project" value="InterPro"/>
</dbReference>
<organism evidence="15 16">
    <name type="scientific">Govanella unica</name>
    <dbReference type="NCBI Taxonomy" id="2975056"/>
    <lineage>
        <taxon>Bacteria</taxon>
        <taxon>Pseudomonadati</taxon>
        <taxon>Pseudomonadota</taxon>
        <taxon>Alphaproteobacteria</taxon>
        <taxon>Emcibacterales</taxon>
        <taxon>Govanellaceae</taxon>
        <taxon>Govanella</taxon>
    </lineage>
</organism>
<dbReference type="EC" id="3.2.2.21" evidence="3"/>
<dbReference type="GO" id="GO:0008168">
    <property type="term" value="F:methyltransferase activity"/>
    <property type="evidence" value="ECO:0007669"/>
    <property type="project" value="UniProtKB-KW"/>
</dbReference>
<dbReference type="InterPro" id="IPR004026">
    <property type="entry name" value="Ada_DNA_repair_Zn-bd"/>
</dbReference>
<proteinExistence type="predicted"/>
<dbReference type="InterPro" id="IPR018062">
    <property type="entry name" value="HTH_AraC-typ_CS"/>
</dbReference>
<keyword evidence="7" id="KW-0227">DNA damage</keyword>
<reference evidence="15" key="1">
    <citation type="submission" date="2022-08" db="EMBL/GenBank/DDBJ databases">
        <authorList>
            <person name="Vandamme P."/>
            <person name="Hettiarachchi A."/>
            <person name="Peeters C."/>
            <person name="Cnockaert M."/>
            <person name="Carlier A."/>
        </authorList>
    </citation>
    <scope>NUCLEOTIDE SEQUENCE</scope>
    <source>
        <strain evidence="15">LMG 31809</strain>
    </source>
</reference>
<dbReference type="InterPro" id="IPR011257">
    <property type="entry name" value="DNA_glycosylase"/>
</dbReference>
<comment type="caution">
    <text evidence="15">The sequence shown here is derived from an EMBL/GenBank/DDBJ whole genome shotgun (WGS) entry which is preliminary data.</text>
</comment>
<evidence type="ECO:0000256" key="13">
    <source>
        <dbReference type="ARBA" id="ARBA00023204"/>
    </source>
</evidence>
<dbReference type="InterPro" id="IPR003265">
    <property type="entry name" value="HhH-GPD_domain"/>
</dbReference>
<dbReference type="Gene3D" id="1.10.10.60">
    <property type="entry name" value="Homeodomain-like"/>
    <property type="match status" value="1"/>
</dbReference>
<comment type="cofactor">
    <cofactor evidence="2">
        <name>Zn(2+)</name>
        <dbReference type="ChEBI" id="CHEBI:29105"/>
    </cofactor>
</comment>
<keyword evidence="6" id="KW-0479">Metal-binding</keyword>
<evidence type="ECO:0000313" key="16">
    <source>
        <dbReference type="Proteomes" id="UP001141619"/>
    </source>
</evidence>
<dbReference type="Pfam" id="PF02805">
    <property type="entry name" value="Ada_Zn_binding"/>
    <property type="match status" value="1"/>
</dbReference>
<evidence type="ECO:0000256" key="8">
    <source>
        <dbReference type="ARBA" id="ARBA00022833"/>
    </source>
</evidence>
<keyword evidence="9" id="KW-0805">Transcription regulation</keyword>
<comment type="catalytic activity">
    <reaction evidence="1">
        <text>Hydrolysis of alkylated DNA, releasing 3-methyladenine, 3-methylguanine, 7-methylguanine and 7-methyladenine.</text>
        <dbReference type="EC" id="3.2.2.21"/>
    </reaction>
</comment>
<dbReference type="EMBL" id="JANWOI010000001">
    <property type="protein sequence ID" value="MDA5192842.1"/>
    <property type="molecule type" value="Genomic_DNA"/>
</dbReference>
<dbReference type="GO" id="GO:0032131">
    <property type="term" value="F:alkylated DNA binding"/>
    <property type="evidence" value="ECO:0007669"/>
    <property type="project" value="TreeGrafter"/>
</dbReference>
<dbReference type="PROSITE" id="PS01124">
    <property type="entry name" value="HTH_ARAC_FAMILY_2"/>
    <property type="match status" value="1"/>
</dbReference>
<reference evidence="15" key="2">
    <citation type="journal article" date="2023" name="Syst. Appl. Microbiol.">
        <title>Govania unica gen. nov., sp. nov., a rare biosphere bacterium that represents a novel family in the class Alphaproteobacteria.</title>
        <authorList>
            <person name="Vandamme P."/>
            <person name="Peeters C."/>
            <person name="Hettiarachchi A."/>
            <person name="Cnockaert M."/>
            <person name="Carlier A."/>
        </authorList>
    </citation>
    <scope>NUCLEOTIDE SEQUENCE</scope>
    <source>
        <strain evidence="15">LMG 31809</strain>
    </source>
</reference>
<evidence type="ECO:0000256" key="12">
    <source>
        <dbReference type="ARBA" id="ARBA00023163"/>
    </source>
</evidence>
<dbReference type="PANTHER" id="PTHR43003:SF13">
    <property type="entry name" value="DNA-3-METHYLADENINE GLYCOSYLASE 2"/>
    <property type="match status" value="1"/>
</dbReference>
<dbReference type="AlphaFoldDB" id="A0A9X3Z693"/>
<accession>A0A9X3Z693</accession>
<keyword evidence="16" id="KW-1185">Reference proteome</keyword>
<dbReference type="InterPro" id="IPR037046">
    <property type="entry name" value="AlkA_N_sf"/>
</dbReference>
<dbReference type="CDD" id="cd00056">
    <property type="entry name" value="ENDO3c"/>
    <property type="match status" value="1"/>
</dbReference>
<evidence type="ECO:0000256" key="1">
    <source>
        <dbReference type="ARBA" id="ARBA00000086"/>
    </source>
</evidence>
<dbReference type="GO" id="GO:0032259">
    <property type="term" value="P:methylation"/>
    <property type="evidence" value="ECO:0007669"/>
    <property type="project" value="UniProtKB-KW"/>
</dbReference>
<sequence>MMTLTADNIRDIIERRDPRYDGRFYFGVSTTRIYCRPICSARPKPENIRIFRSPTEAEIAGFRPCLRCRPDATPGTTLFDGTVTSVTRALRLIDESGDESLDVASLAERLGMTDRHLRRLFDSHLGASPIEILTSKRLHLARQLIEQTGMPVTGIAFAVGFRSVRRFNEAFRALYRMTPSEMRKAGAVVSDADGLRLSLPVRAPYDWDMLMAYFSRHETYGVERVRDGSYQRFLPTDHGYATLHLRHDAKKSALMVTLRDLPLTQVKAVLSALRHMFDSDHNPAHLPSASPIKPLGVRLPGAFDGFETALSIILGQLVSTTQAKKKTGDLVRRFGRKLGEDAGGEIFAFPGPADLVDQELETLGMTRARADAMRGLSRAVMSGDIMLSPAADLAATRAKILDLRGIGPWTTEMIAMRVLGDPDAFPKNDLVVARALQQAKVDDSAWATARAYLTHCIWRDYATLPKETRS</sequence>
<dbReference type="RefSeq" id="WP_274942543.1">
    <property type="nucleotide sequence ID" value="NZ_JANWOI010000001.1"/>
</dbReference>
<dbReference type="SMART" id="SM01009">
    <property type="entry name" value="AlkA_N"/>
    <property type="match status" value="1"/>
</dbReference>
<dbReference type="GO" id="GO:0003700">
    <property type="term" value="F:DNA-binding transcription factor activity"/>
    <property type="evidence" value="ECO:0007669"/>
    <property type="project" value="InterPro"/>
</dbReference>
<dbReference type="SUPFAM" id="SSF46689">
    <property type="entry name" value="Homeodomain-like"/>
    <property type="match status" value="2"/>
</dbReference>
<dbReference type="Proteomes" id="UP001141619">
    <property type="component" value="Unassembled WGS sequence"/>
</dbReference>
<dbReference type="GO" id="GO:0006307">
    <property type="term" value="P:DNA alkylation repair"/>
    <property type="evidence" value="ECO:0007669"/>
    <property type="project" value="TreeGrafter"/>
</dbReference>
<dbReference type="SUPFAM" id="SSF55945">
    <property type="entry name" value="TATA-box binding protein-like"/>
    <property type="match status" value="1"/>
</dbReference>
<dbReference type="GO" id="GO:0006285">
    <property type="term" value="P:base-excision repair, AP site formation"/>
    <property type="evidence" value="ECO:0007669"/>
    <property type="project" value="TreeGrafter"/>
</dbReference>
<dbReference type="SUPFAM" id="SSF48150">
    <property type="entry name" value="DNA-glycosylase"/>
    <property type="match status" value="1"/>
</dbReference>
<dbReference type="Gene3D" id="1.10.340.30">
    <property type="entry name" value="Hypothetical protein, domain 2"/>
    <property type="match status" value="1"/>
</dbReference>
<dbReference type="GO" id="GO:0005737">
    <property type="term" value="C:cytoplasm"/>
    <property type="evidence" value="ECO:0007669"/>
    <property type="project" value="TreeGrafter"/>
</dbReference>
<dbReference type="GO" id="GO:0008725">
    <property type="term" value="F:DNA-3-methyladenine glycosylase activity"/>
    <property type="evidence" value="ECO:0007669"/>
    <property type="project" value="TreeGrafter"/>
</dbReference>
<dbReference type="InterPro" id="IPR018060">
    <property type="entry name" value="HTH_AraC"/>
</dbReference>
<keyword evidence="13" id="KW-0234">DNA repair</keyword>
<dbReference type="InterPro" id="IPR009057">
    <property type="entry name" value="Homeodomain-like_sf"/>
</dbReference>
<dbReference type="GO" id="GO:0008270">
    <property type="term" value="F:zinc ion binding"/>
    <property type="evidence" value="ECO:0007669"/>
    <property type="project" value="InterPro"/>
</dbReference>
<keyword evidence="4" id="KW-0489">Methyltransferase</keyword>
<dbReference type="InterPro" id="IPR035451">
    <property type="entry name" value="Ada-like_dom_sf"/>
</dbReference>
<dbReference type="InterPro" id="IPR051912">
    <property type="entry name" value="Alkylbase_DNA_Glycosylase/TA"/>
</dbReference>
<evidence type="ECO:0000256" key="10">
    <source>
        <dbReference type="ARBA" id="ARBA00023125"/>
    </source>
</evidence>
<evidence type="ECO:0000256" key="6">
    <source>
        <dbReference type="ARBA" id="ARBA00022723"/>
    </source>
</evidence>
<keyword evidence="10" id="KW-0238">DNA-binding</keyword>
<dbReference type="SMART" id="SM00342">
    <property type="entry name" value="HTH_ARAC"/>
    <property type="match status" value="1"/>
</dbReference>
<dbReference type="InterPro" id="IPR010316">
    <property type="entry name" value="AlkA_N"/>
</dbReference>
<dbReference type="GO" id="GO:0043916">
    <property type="term" value="F:DNA-7-methylguanine glycosylase activity"/>
    <property type="evidence" value="ECO:0007669"/>
    <property type="project" value="TreeGrafter"/>
</dbReference>
<evidence type="ECO:0000256" key="2">
    <source>
        <dbReference type="ARBA" id="ARBA00001947"/>
    </source>
</evidence>
<dbReference type="Gene3D" id="3.40.10.10">
    <property type="entry name" value="DNA Methylphosphotriester Repair Domain"/>
    <property type="match status" value="1"/>
</dbReference>
<evidence type="ECO:0000256" key="5">
    <source>
        <dbReference type="ARBA" id="ARBA00022679"/>
    </source>
</evidence>
<keyword evidence="12" id="KW-0804">Transcription</keyword>
<dbReference type="SUPFAM" id="SSF57884">
    <property type="entry name" value="Ada DNA repair protein, N-terminal domain (N-Ada 10)"/>
    <property type="match status" value="1"/>
</dbReference>
<dbReference type="PANTHER" id="PTHR43003">
    <property type="entry name" value="DNA-3-METHYLADENINE GLYCOSYLASE"/>
    <property type="match status" value="1"/>
</dbReference>
<evidence type="ECO:0000313" key="15">
    <source>
        <dbReference type="EMBL" id="MDA5192842.1"/>
    </source>
</evidence>